<accession>A0A392PQT6</accession>
<proteinExistence type="predicted"/>
<feature type="non-terminal residue" evidence="1">
    <location>
        <position position="128"/>
    </location>
</feature>
<dbReference type="EMBL" id="LXQA010089694">
    <property type="protein sequence ID" value="MCI13810.1"/>
    <property type="molecule type" value="Genomic_DNA"/>
</dbReference>
<keyword evidence="2" id="KW-1185">Reference proteome</keyword>
<reference evidence="1 2" key="1">
    <citation type="journal article" date="2018" name="Front. Plant Sci.">
        <title>Red Clover (Trifolium pratense) and Zigzag Clover (T. medium) - A Picture of Genomic Similarities and Differences.</title>
        <authorList>
            <person name="Dluhosova J."/>
            <person name="Istvanek J."/>
            <person name="Nedelnik J."/>
            <person name="Repkova J."/>
        </authorList>
    </citation>
    <scope>NUCLEOTIDE SEQUENCE [LARGE SCALE GENOMIC DNA]</scope>
    <source>
        <strain evidence="2">cv. 10/8</strain>
        <tissue evidence="1">Leaf</tissue>
    </source>
</reference>
<organism evidence="1 2">
    <name type="scientific">Trifolium medium</name>
    <dbReference type="NCBI Taxonomy" id="97028"/>
    <lineage>
        <taxon>Eukaryota</taxon>
        <taxon>Viridiplantae</taxon>
        <taxon>Streptophyta</taxon>
        <taxon>Embryophyta</taxon>
        <taxon>Tracheophyta</taxon>
        <taxon>Spermatophyta</taxon>
        <taxon>Magnoliopsida</taxon>
        <taxon>eudicotyledons</taxon>
        <taxon>Gunneridae</taxon>
        <taxon>Pentapetalae</taxon>
        <taxon>rosids</taxon>
        <taxon>fabids</taxon>
        <taxon>Fabales</taxon>
        <taxon>Fabaceae</taxon>
        <taxon>Papilionoideae</taxon>
        <taxon>50 kb inversion clade</taxon>
        <taxon>NPAAA clade</taxon>
        <taxon>Hologalegina</taxon>
        <taxon>IRL clade</taxon>
        <taxon>Trifolieae</taxon>
        <taxon>Trifolium</taxon>
    </lineage>
</organism>
<dbReference type="Proteomes" id="UP000265520">
    <property type="component" value="Unassembled WGS sequence"/>
</dbReference>
<evidence type="ECO:0000313" key="2">
    <source>
        <dbReference type="Proteomes" id="UP000265520"/>
    </source>
</evidence>
<dbReference type="AlphaFoldDB" id="A0A392PQT6"/>
<evidence type="ECO:0000313" key="1">
    <source>
        <dbReference type="EMBL" id="MCI13810.1"/>
    </source>
</evidence>
<protein>
    <submittedName>
        <fullName evidence="1">NBS resistance protein</fullName>
    </submittedName>
</protein>
<sequence>MAAKCPWPCMVTSFPVKNLSLVKSFAQVVNDACEVKISQLPSSTIKGESLCIKITQGEYDKGLVDCRKNLHMRVLLNIGEKPLTARDLRDELKLIWKTSCPWKLVSLGRGVYEFKFGSYEDIRLAWSM</sequence>
<name>A0A392PQT6_9FABA</name>
<comment type="caution">
    <text evidence="1">The sequence shown here is derived from an EMBL/GenBank/DDBJ whole genome shotgun (WGS) entry which is preliminary data.</text>
</comment>